<keyword evidence="2" id="KW-1185">Reference proteome</keyword>
<dbReference type="EMBL" id="JAINUG010000393">
    <property type="protein sequence ID" value="KAJ8372612.1"/>
    <property type="molecule type" value="Genomic_DNA"/>
</dbReference>
<protein>
    <submittedName>
        <fullName evidence="1">Uncharacterized protein</fullName>
    </submittedName>
</protein>
<proteinExistence type="predicted"/>
<dbReference type="AlphaFoldDB" id="A0AAD7RAK7"/>
<comment type="caution">
    <text evidence="1">The sequence shown here is derived from an EMBL/GenBank/DDBJ whole genome shotgun (WGS) entry which is preliminary data.</text>
</comment>
<sequence>MSESKRSGGEMSAPQLIQQLALLNWLQTDSVESKAMLTAVTGAQVAKEVLDRLTGQSKVDAYRRECILSVAEFVKSNPRASQAELTAAVEERVRLFAVRVQELDSAPLL</sequence>
<name>A0AAD7RAK7_9TELE</name>
<organism evidence="1 2">
    <name type="scientific">Aldrovandia affinis</name>
    <dbReference type="NCBI Taxonomy" id="143900"/>
    <lineage>
        <taxon>Eukaryota</taxon>
        <taxon>Metazoa</taxon>
        <taxon>Chordata</taxon>
        <taxon>Craniata</taxon>
        <taxon>Vertebrata</taxon>
        <taxon>Euteleostomi</taxon>
        <taxon>Actinopterygii</taxon>
        <taxon>Neopterygii</taxon>
        <taxon>Teleostei</taxon>
        <taxon>Notacanthiformes</taxon>
        <taxon>Halosauridae</taxon>
        <taxon>Aldrovandia</taxon>
    </lineage>
</organism>
<gene>
    <name evidence="1" type="ORF">AAFF_G00280770</name>
</gene>
<accession>A0AAD7RAK7</accession>
<dbReference type="Proteomes" id="UP001221898">
    <property type="component" value="Unassembled WGS sequence"/>
</dbReference>
<reference evidence="1" key="1">
    <citation type="journal article" date="2023" name="Science">
        <title>Genome structures resolve the early diversification of teleost fishes.</title>
        <authorList>
            <person name="Parey E."/>
            <person name="Louis A."/>
            <person name="Montfort J."/>
            <person name="Bouchez O."/>
            <person name="Roques C."/>
            <person name="Iampietro C."/>
            <person name="Lluch J."/>
            <person name="Castinel A."/>
            <person name="Donnadieu C."/>
            <person name="Desvignes T."/>
            <person name="Floi Bucao C."/>
            <person name="Jouanno E."/>
            <person name="Wen M."/>
            <person name="Mejri S."/>
            <person name="Dirks R."/>
            <person name="Jansen H."/>
            <person name="Henkel C."/>
            <person name="Chen W.J."/>
            <person name="Zahm M."/>
            <person name="Cabau C."/>
            <person name="Klopp C."/>
            <person name="Thompson A.W."/>
            <person name="Robinson-Rechavi M."/>
            <person name="Braasch I."/>
            <person name="Lecointre G."/>
            <person name="Bobe J."/>
            <person name="Postlethwait J.H."/>
            <person name="Berthelot C."/>
            <person name="Roest Crollius H."/>
            <person name="Guiguen Y."/>
        </authorList>
    </citation>
    <scope>NUCLEOTIDE SEQUENCE</scope>
    <source>
        <strain evidence="1">NC1722</strain>
    </source>
</reference>
<evidence type="ECO:0000313" key="2">
    <source>
        <dbReference type="Proteomes" id="UP001221898"/>
    </source>
</evidence>
<evidence type="ECO:0000313" key="1">
    <source>
        <dbReference type="EMBL" id="KAJ8372612.1"/>
    </source>
</evidence>